<dbReference type="GO" id="GO:0003677">
    <property type="term" value="F:DNA binding"/>
    <property type="evidence" value="ECO:0007669"/>
    <property type="project" value="TreeGrafter"/>
</dbReference>
<dbReference type="InterPro" id="IPR001525">
    <property type="entry name" value="C5_MeTfrase"/>
</dbReference>
<keyword evidence="5" id="KW-0680">Restriction system</keyword>
<evidence type="ECO:0000256" key="1">
    <source>
        <dbReference type="ARBA" id="ARBA00011975"/>
    </source>
</evidence>
<dbReference type="Gene3D" id="3.40.50.150">
    <property type="entry name" value="Vaccinia Virus protein VP39"/>
    <property type="match status" value="1"/>
</dbReference>
<dbReference type="AlphaFoldDB" id="A0A268EI63"/>
<dbReference type="SUPFAM" id="SSF53335">
    <property type="entry name" value="S-adenosyl-L-methionine-dependent methyltransferases"/>
    <property type="match status" value="1"/>
</dbReference>
<accession>A0A268EI63</accession>
<evidence type="ECO:0000313" key="6">
    <source>
        <dbReference type="EMBL" id="PAD72810.1"/>
    </source>
</evidence>
<reference evidence="6 7" key="1">
    <citation type="submission" date="2017-07" db="EMBL/GenBank/DDBJ databases">
        <title>Isolation and whole genome analysis of endospore-forming bacteria from heroin.</title>
        <authorList>
            <person name="Kalinowski J."/>
            <person name="Ahrens B."/>
            <person name="Al-Dilaimi A."/>
            <person name="Winkler A."/>
            <person name="Wibberg D."/>
            <person name="Schleenbecker U."/>
            <person name="Ruckert C."/>
            <person name="Wolfel R."/>
            <person name="Grass G."/>
        </authorList>
    </citation>
    <scope>NUCLEOTIDE SEQUENCE [LARGE SCALE GENOMIC DNA]</scope>
    <source>
        <strain evidence="6 7">7537-G1</strain>
    </source>
</reference>
<dbReference type="GO" id="GO:0032259">
    <property type="term" value="P:methylation"/>
    <property type="evidence" value="ECO:0007669"/>
    <property type="project" value="UniProtKB-KW"/>
</dbReference>
<sequence length="587" mass="65492">MKSFKFTYWRKRDVILSKPGKDTAKKISILNQKYGYDKDYIGEITVDNFAGGGGASTGMERALGCSVDIAINHDRDAIAMHKKNHPHTKHYCENVWEVDPLEAAAGRPIGLGWFSPDCKHFSKAKGGRPVQKNIRGLAWVMVKWCGKTHMRMAILENVEEFTSWGPLIAKRDPQTGRVLKVDGSVAAPGEVVAWRDQQLTPDPKRKGKYFRDFIRTLKKLGYAVEWRELRARDYGAPTSRKRLILMARCDGKPIVWPKETHGHPDSPQVKSGKMKPWRTAAEIIDWSIPCPSIFDRKRPLADNTQRRIAKGIEKFVLNDPNPYILPFVIKVNHQGEGFRGQSIQEPMQTITSKNGWGVVTPFVARIGQTGFGGDRLQYPVTNPLTTITTKNEHLLVNPVLIQMGYGERKGQEPRVLDLSQPIGTITAGGNKFGIAEAILQSEGEAALKDIEDRSLNVAAFLMQYNGASIGQRLDQPINTITTKDRFGIVVVIHGVPFRIVDIGFRMLEPHELFAAMGFPDSYIINIDADGRTISKSQQVARCGNSVPPALPEALVRANLPHLCTGAGTRLTFERYRVSGEGQMEFSI</sequence>
<dbReference type="OrthoDB" id="9813719at2"/>
<dbReference type="InterPro" id="IPR050390">
    <property type="entry name" value="C5-Methyltransferase"/>
</dbReference>
<dbReference type="RefSeq" id="WP_095267360.1">
    <property type="nucleotide sequence ID" value="NZ_NPBY01000074.1"/>
</dbReference>
<evidence type="ECO:0000313" key="7">
    <source>
        <dbReference type="Proteomes" id="UP000215596"/>
    </source>
</evidence>
<dbReference type="PANTHER" id="PTHR10629:SF52">
    <property type="entry name" value="DNA (CYTOSINE-5)-METHYLTRANSFERASE 1"/>
    <property type="match status" value="1"/>
</dbReference>
<protein>
    <recommendedName>
        <fullName evidence="1">DNA (cytosine-5-)-methyltransferase</fullName>
        <ecNumber evidence="1">2.1.1.37</ecNumber>
    </recommendedName>
</protein>
<keyword evidence="4" id="KW-0949">S-adenosyl-L-methionine</keyword>
<evidence type="ECO:0000256" key="3">
    <source>
        <dbReference type="ARBA" id="ARBA00022679"/>
    </source>
</evidence>
<dbReference type="PANTHER" id="PTHR10629">
    <property type="entry name" value="CYTOSINE-SPECIFIC METHYLTRANSFERASE"/>
    <property type="match status" value="1"/>
</dbReference>
<organism evidence="6 7">
    <name type="scientific">Paenibacillus campinasensis</name>
    <dbReference type="NCBI Taxonomy" id="66347"/>
    <lineage>
        <taxon>Bacteria</taxon>
        <taxon>Bacillati</taxon>
        <taxon>Bacillota</taxon>
        <taxon>Bacilli</taxon>
        <taxon>Bacillales</taxon>
        <taxon>Paenibacillaceae</taxon>
        <taxon>Paenibacillus</taxon>
    </lineage>
</organism>
<evidence type="ECO:0000256" key="4">
    <source>
        <dbReference type="ARBA" id="ARBA00022691"/>
    </source>
</evidence>
<comment type="caution">
    <text evidence="6">The sequence shown here is derived from an EMBL/GenBank/DDBJ whole genome shotgun (WGS) entry which is preliminary data.</text>
</comment>
<evidence type="ECO:0000256" key="2">
    <source>
        <dbReference type="ARBA" id="ARBA00022603"/>
    </source>
</evidence>
<dbReference type="Gene3D" id="3.90.120.10">
    <property type="entry name" value="DNA Methylase, subunit A, domain 2"/>
    <property type="match status" value="1"/>
</dbReference>
<dbReference type="Proteomes" id="UP000215596">
    <property type="component" value="Unassembled WGS sequence"/>
</dbReference>
<dbReference type="Pfam" id="PF00145">
    <property type="entry name" value="DNA_methylase"/>
    <property type="match status" value="2"/>
</dbReference>
<dbReference type="GO" id="GO:0044027">
    <property type="term" value="P:negative regulation of gene expression via chromosomal CpG island methylation"/>
    <property type="evidence" value="ECO:0007669"/>
    <property type="project" value="TreeGrafter"/>
</dbReference>
<keyword evidence="3" id="KW-0808">Transferase</keyword>
<dbReference type="GO" id="GO:0009307">
    <property type="term" value="P:DNA restriction-modification system"/>
    <property type="evidence" value="ECO:0007669"/>
    <property type="project" value="UniProtKB-KW"/>
</dbReference>
<dbReference type="EMBL" id="NPBY01000074">
    <property type="protein sequence ID" value="PAD72810.1"/>
    <property type="molecule type" value="Genomic_DNA"/>
</dbReference>
<proteinExistence type="predicted"/>
<dbReference type="EC" id="2.1.1.37" evidence="1"/>
<name>A0A268EI63_9BACL</name>
<dbReference type="GO" id="GO:0003886">
    <property type="term" value="F:DNA (cytosine-5-)-methyltransferase activity"/>
    <property type="evidence" value="ECO:0007669"/>
    <property type="project" value="UniProtKB-EC"/>
</dbReference>
<keyword evidence="2" id="KW-0489">Methyltransferase</keyword>
<evidence type="ECO:0000256" key="5">
    <source>
        <dbReference type="ARBA" id="ARBA00022747"/>
    </source>
</evidence>
<dbReference type="InterPro" id="IPR029063">
    <property type="entry name" value="SAM-dependent_MTases_sf"/>
</dbReference>
<gene>
    <name evidence="6" type="ORF">CHH67_21110</name>
</gene>